<dbReference type="InterPro" id="IPR001323">
    <property type="entry name" value="EPO_TPO"/>
</dbReference>
<protein>
    <submittedName>
        <fullName evidence="9">Thrombopoietin</fullName>
    </submittedName>
</protein>
<evidence type="ECO:0000256" key="8">
    <source>
        <dbReference type="SAM" id="SignalP"/>
    </source>
</evidence>
<dbReference type="GO" id="GO:0008283">
    <property type="term" value="P:cell population proliferation"/>
    <property type="evidence" value="ECO:0007669"/>
    <property type="project" value="InterPro"/>
</dbReference>
<dbReference type="GO" id="GO:1902035">
    <property type="term" value="P:positive regulation of hematopoietic stem cell proliferation"/>
    <property type="evidence" value="ECO:0000318"/>
    <property type="project" value="GO_Central"/>
</dbReference>
<dbReference type="GO" id="GO:0070374">
    <property type="term" value="P:positive regulation of ERK1 and ERK2 cascade"/>
    <property type="evidence" value="ECO:0000318"/>
    <property type="project" value="GO_Central"/>
</dbReference>
<feature type="compositionally biased region" description="Low complexity" evidence="7">
    <location>
        <begin position="312"/>
        <end position="330"/>
    </location>
</feature>
<evidence type="ECO:0000256" key="3">
    <source>
        <dbReference type="ARBA" id="ARBA00022525"/>
    </source>
</evidence>
<dbReference type="PRINTS" id="PR01485">
    <property type="entry name" value="THROMBOPTN"/>
</dbReference>
<feature type="chain" id="PRO_5026250394" evidence="8">
    <location>
        <begin position="24"/>
        <end position="330"/>
    </location>
</feature>
<proteinExistence type="inferred from homology"/>
<dbReference type="GO" id="GO:0038163">
    <property type="term" value="P:thrombopoietin-mediated signaling pathway"/>
    <property type="evidence" value="ECO:0000318"/>
    <property type="project" value="GO_Central"/>
</dbReference>
<evidence type="ECO:0000256" key="2">
    <source>
        <dbReference type="ARBA" id="ARBA00005782"/>
    </source>
</evidence>
<evidence type="ECO:0000256" key="7">
    <source>
        <dbReference type="SAM" id="MobiDB-lite"/>
    </source>
</evidence>
<organism evidence="9 10">
    <name type="scientific">Ornithorhynchus anatinus</name>
    <name type="common">Duckbill platypus</name>
    <dbReference type="NCBI Taxonomy" id="9258"/>
    <lineage>
        <taxon>Eukaryota</taxon>
        <taxon>Metazoa</taxon>
        <taxon>Chordata</taxon>
        <taxon>Craniata</taxon>
        <taxon>Vertebrata</taxon>
        <taxon>Euteleostomi</taxon>
        <taxon>Mammalia</taxon>
        <taxon>Monotremata</taxon>
        <taxon>Ornithorhynchidae</taxon>
        <taxon>Ornithorhynchus</taxon>
    </lineage>
</organism>
<sequence length="330" mass="34102">MELTGLLLVALLLLPARLAFTSSAPACDPRLLNKLLRDARALQSRLSQCPDLSPLPLPVLLPAVDFSLREWKAKTEQIKGQEVLGAVALLMEGVGAAQGQLETNCLSRLLGQLSGQARLLFGALQGLLGAQPLPQDRVTAHRDPDAIFQNFWQLLVGKVRFLLHGPTLCARRGHPVPSPANGLLRPSAGRSGRGPPDRTPGPRATTPGLADPASGLPGRASALLNVTSGPVGPASGPLPNMTFGPSERAPGPPPVTPPLRDNATGFSGRTPGSLPSLPSNTDGFPRLSYQASGSPTPLTGLPAPSPNPTVPMPSSSTPLASPSATTPGSF</sequence>
<comment type="similarity">
    <text evidence="2">Belongs to the EPO/TPO family.</text>
</comment>
<dbReference type="Gene3D" id="1.20.1250.10">
    <property type="match status" value="1"/>
</dbReference>
<dbReference type="Proteomes" id="UP000002279">
    <property type="component" value="Chromosome 1"/>
</dbReference>
<evidence type="ECO:0000313" key="10">
    <source>
        <dbReference type="Proteomes" id="UP000002279"/>
    </source>
</evidence>
<dbReference type="FunCoup" id="A0A6I8NPF5">
    <property type="interactions" value="365"/>
</dbReference>
<dbReference type="RefSeq" id="XP_028932935.1">
    <property type="nucleotide sequence ID" value="XM_029077102.2"/>
</dbReference>
<evidence type="ECO:0000313" key="9">
    <source>
        <dbReference type="Ensembl" id="ENSOANP00000042977.1"/>
    </source>
</evidence>
<keyword evidence="5 8" id="KW-0732">Signal</keyword>
<gene>
    <name evidence="9" type="primary">THPO</name>
</gene>
<feature type="region of interest" description="Disordered" evidence="7">
    <location>
        <begin position="171"/>
        <end position="330"/>
    </location>
</feature>
<dbReference type="OMA" id="PILCARQ"/>
<dbReference type="GO" id="GO:0005179">
    <property type="term" value="F:hormone activity"/>
    <property type="evidence" value="ECO:0007669"/>
    <property type="project" value="UniProtKB-KW"/>
</dbReference>
<reference evidence="9" key="3">
    <citation type="submission" date="2025-09" db="UniProtKB">
        <authorList>
            <consortium name="Ensembl"/>
        </authorList>
    </citation>
    <scope>IDENTIFICATION</scope>
    <source>
        <strain evidence="9">Glennie</strain>
    </source>
</reference>
<dbReference type="CTD" id="7066"/>
<dbReference type="SUPFAM" id="SSF47266">
    <property type="entry name" value="4-helical cytokines"/>
    <property type="match status" value="1"/>
</dbReference>
<dbReference type="PANTHER" id="PTHR10560:SF0">
    <property type="entry name" value="THROMBOPOIETIN"/>
    <property type="match status" value="1"/>
</dbReference>
<name>A0A6I8NPF5_ORNAN</name>
<evidence type="ECO:0000256" key="4">
    <source>
        <dbReference type="ARBA" id="ARBA00022702"/>
    </source>
</evidence>
<reference evidence="9 10" key="1">
    <citation type="journal article" date="2008" name="Nature">
        <title>Genome analysis of the platypus reveals unique signatures of evolution.</title>
        <authorList>
            <person name="Warren W.C."/>
            <person name="Hillier L.W."/>
            <person name="Marshall Graves J.A."/>
            <person name="Birney E."/>
            <person name="Ponting C.P."/>
            <person name="Grutzner F."/>
            <person name="Belov K."/>
            <person name="Miller W."/>
            <person name="Clarke L."/>
            <person name="Chinwalla A.T."/>
            <person name="Yang S.P."/>
            <person name="Heger A."/>
            <person name="Locke D.P."/>
            <person name="Miethke P."/>
            <person name="Waters P.D."/>
            <person name="Veyrunes F."/>
            <person name="Fulton L."/>
            <person name="Fulton B."/>
            <person name="Graves T."/>
            <person name="Wallis J."/>
            <person name="Puente X.S."/>
            <person name="Lopez-Otin C."/>
            <person name="Ordonez G.R."/>
            <person name="Eichler E.E."/>
            <person name="Chen L."/>
            <person name="Cheng Z."/>
            <person name="Deakin J.E."/>
            <person name="Alsop A."/>
            <person name="Thompson K."/>
            <person name="Kirby P."/>
            <person name="Papenfuss A.T."/>
            <person name="Wakefield M.J."/>
            <person name="Olender T."/>
            <person name="Lancet D."/>
            <person name="Huttley G.A."/>
            <person name="Smit A.F."/>
            <person name="Pask A."/>
            <person name="Temple-Smith P."/>
            <person name="Batzer M.A."/>
            <person name="Walker J.A."/>
            <person name="Konkel M.K."/>
            <person name="Harris R.S."/>
            <person name="Whittington C.M."/>
            <person name="Wong E.S."/>
            <person name="Gemmell N.J."/>
            <person name="Buschiazzo E."/>
            <person name="Vargas Jentzsch I.M."/>
            <person name="Merkel A."/>
            <person name="Schmitz J."/>
            <person name="Zemann A."/>
            <person name="Churakov G."/>
            <person name="Kriegs J.O."/>
            <person name="Brosius J."/>
            <person name="Murchison E.P."/>
            <person name="Sachidanandam R."/>
            <person name="Smith C."/>
            <person name="Hannon G.J."/>
            <person name="Tsend-Ayush E."/>
            <person name="McMillan D."/>
            <person name="Attenborough R."/>
            <person name="Rens W."/>
            <person name="Ferguson-Smith M."/>
            <person name="Lefevre C.M."/>
            <person name="Sharp J.A."/>
            <person name="Nicholas K.R."/>
            <person name="Ray D.A."/>
            <person name="Kube M."/>
            <person name="Reinhardt R."/>
            <person name="Pringle T.H."/>
            <person name="Taylor J."/>
            <person name="Jones R.C."/>
            <person name="Nixon B."/>
            <person name="Dacheux J.L."/>
            <person name="Niwa H."/>
            <person name="Sekita Y."/>
            <person name="Huang X."/>
            <person name="Stark A."/>
            <person name="Kheradpour P."/>
            <person name="Kellis M."/>
            <person name="Flicek P."/>
            <person name="Chen Y."/>
            <person name="Webber C."/>
            <person name="Hardison R."/>
            <person name="Nelson J."/>
            <person name="Hallsworth-Pepin K."/>
            <person name="Delehaunty K."/>
            <person name="Markovic C."/>
            <person name="Minx P."/>
            <person name="Feng Y."/>
            <person name="Kremitzki C."/>
            <person name="Mitreva M."/>
            <person name="Glasscock J."/>
            <person name="Wylie T."/>
            <person name="Wohldmann P."/>
            <person name="Thiru P."/>
            <person name="Nhan M.N."/>
            <person name="Pohl C.S."/>
            <person name="Smith S.M."/>
            <person name="Hou S."/>
            <person name="Nefedov M."/>
            <person name="de Jong P.J."/>
            <person name="Renfree M.B."/>
            <person name="Mardis E.R."/>
            <person name="Wilson R.K."/>
        </authorList>
    </citation>
    <scope>NUCLEOTIDE SEQUENCE [LARGE SCALE GENOMIC DNA]</scope>
    <source>
        <strain evidence="9 10">Glennie</strain>
    </source>
</reference>
<keyword evidence="4" id="KW-0372">Hormone</keyword>
<dbReference type="Bgee" id="ENSOANG00000047057">
    <property type="expression patterns" value="Expressed in liver and 4 other cell types or tissues"/>
</dbReference>
<dbReference type="Pfam" id="PF00758">
    <property type="entry name" value="EPO_TPO"/>
    <property type="match status" value="1"/>
</dbReference>
<dbReference type="InterPro" id="IPR003978">
    <property type="entry name" value="Thrombopoietin"/>
</dbReference>
<reference evidence="9" key="2">
    <citation type="submission" date="2025-08" db="UniProtKB">
        <authorList>
            <consortium name="Ensembl"/>
        </authorList>
    </citation>
    <scope>IDENTIFICATION</scope>
    <source>
        <strain evidence="9">Glennie</strain>
    </source>
</reference>
<dbReference type="GeneID" id="100090972"/>
<dbReference type="PANTHER" id="PTHR10560">
    <property type="entry name" value="THROMBOPOIETIN"/>
    <property type="match status" value="1"/>
</dbReference>
<feature type="signal peptide" evidence="8">
    <location>
        <begin position="1"/>
        <end position="23"/>
    </location>
</feature>
<dbReference type="Ensembl" id="ENSOANT00000051791.1">
    <property type="protein sequence ID" value="ENSOANP00000042977.1"/>
    <property type="gene ID" value="ENSOANG00000047057.1"/>
</dbReference>
<dbReference type="InterPro" id="IPR009079">
    <property type="entry name" value="4_helix_cytokine-like_core"/>
</dbReference>
<evidence type="ECO:0000256" key="6">
    <source>
        <dbReference type="ARBA" id="ARBA00023157"/>
    </source>
</evidence>
<dbReference type="GO" id="GO:0005125">
    <property type="term" value="F:cytokine activity"/>
    <property type="evidence" value="ECO:0007669"/>
    <property type="project" value="InterPro"/>
</dbReference>
<evidence type="ECO:0000256" key="1">
    <source>
        <dbReference type="ARBA" id="ARBA00004613"/>
    </source>
</evidence>
<keyword evidence="10" id="KW-1185">Reference proteome</keyword>
<dbReference type="GeneTree" id="ENSGT00390000006294"/>
<dbReference type="GO" id="GO:0005576">
    <property type="term" value="C:extracellular region"/>
    <property type="evidence" value="ECO:0000318"/>
    <property type="project" value="GO_Central"/>
</dbReference>
<accession>A0A6I8NPF5</accession>
<dbReference type="GO" id="GO:0005102">
    <property type="term" value="F:signaling receptor binding"/>
    <property type="evidence" value="ECO:0000318"/>
    <property type="project" value="GO_Central"/>
</dbReference>
<comment type="subcellular location">
    <subcellularLocation>
        <location evidence="1">Secreted</location>
    </subcellularLocation>
</comment>
<dbReference type="OrthoDB" id="9892121at2759"/>
<dbReference type="AlphaFoldDB" id="A0A6I8NPF5"/>
<dbReference type="InParanoid" id="A0A6I8NPF5"/>
<keyword evidence="6" id="KW-1015">Disulfide bond</keyword>
<evidence type="ECO:0000256" key="5">
    <source>
        <dbReference type="ARBA" id="ARBA00022729"/>
    </source>
</evidence>
<dbReference type="KEGG" id="oaa:100090972"/>
<keyword evidence="3" id="KW-0964">Secreted</keyword>